<keyword evidence="3 7" id="KW-0812">Transmembrane</keyword>
<evidence type="ECO:0000256" key="1">
    <source>
        <dbReference type="ARBA" id="ARBA00004162"/>
    </source>
</evidence>
<dbReference type="Pfam" id="PF23750">
    <property type="entry name" value="RsgI_M"/>
    <property type="match status" value="1"/>
</dbReference>
<evidence type="ECO:0000256" key="2">
    <source>
        <dbReference type="ARBA" id="ARBA00022475"/>
    </source>
</evidence>
<feature type="domain" description="RsgI N-terminal anti-sigma" evidence="8">
    <location>
        <begin position="4"/>
        <end position="52"/>
    </location>
</feature>
<proteinExistence type="predicted"/>
<feature type="compositionally biased region" description="Polar residues" evidence="6">
    <location>
        <begin position="271"/>
        <end position="284"/>
    </location>
</feature>
<evidence type="ECO:0000313" key="10">
    <source>
        <dbReference type="Proteomes" id="UP001565220"/>
    </source>
</evidence>
<feature type="transmembrane region" description="Helical" evidence="7">
    <location>
        <begin position="58"/>
        <end position="78"/>
    </location>
</feature>
<protein>
    <submittedName>
        <fullName evidence="9">Anti-sigma factor domain-containing protein</fullName>
    </submittedName>
</protein>
<evidence type="ECO:0000256" key="6">
    <source>
        <dbReference type="SAM" id="MobiDB-lite"/>
    </source>
</evidence>
<reference evidence="9 10" key="1">
    <citation type="submission" date="2024-08" db="EMBL/GenBank/DDBJ databases">
        <title>Clostridium lapicellarii sp. nov., and Clostridium renhuaiense sp. nov., two species isolated from the mud in a fermentation cellar used for producing sauce-flavour Chinese liquors.</title>
        <authorList>
            <person name="Yang F."/>
            <person name="Wang H."/>
            <person name="Chen L.Q."/>
            <person name="Zhou N."/>
            <person name="Lu J.J."/>
            <person name="Pu X.X."/>
            <person name="Wan B."/>
            <person name="Wang L."/>
            <person name="Liu S.J."/>
        </authorList>
    </citation>
    <scope>NUCLEOTIDE SEQUENCE [LARGE SCALE GENOMIC DNA]</scope>
    <source>
        <strain evidence="9 10">MT-113</strain>
    </source>
</reference>
<dbReference type="InterPro" id="IPR024449">
    <property type="entry name" value="Anti-sigma_RsgI_N"/>
</dbReference>
<sequence length="320" mass="35836">MSKKEGIVIDTNGKYANLLTPYGEFIRVNCNGKKPNIGEKFVGNEAVHRFFPVSAKKILIAACIAFALVVCGAARVYYSPSATVLVNINPRIELKVNSLNRIISSKALNDDGRKVLNQIKINNIDVNDGLRMILYQSRKDKLIDRKYMKAKSISINISGKNLDISKFKSDIKTSDLNVKIKSNGNVILNKNLVKEPDKSAGRSLNYSPAKNVKSVDSNIDGRTDDKYLNSKSNYKSSNSTYNRKNSVHSNYSPSPSKKNVRVKFVPKRPQIQPNHYSNKNSIKVNQAPRAPRKNFNSGKSRFNRSNSSWHGSDSHMGKNR</sequence>
<comment type="caution">
    <text evidence="9">The sequence shown here is derived from an EMBL/GenBank/DDBJ whole genome shotgun (WGS) entry which is preliminary data.</text>
</comment>
<gene>
    <name evidence="9" type="ORF">AB8S09_07925</name>
</gene>
<keyword evidence="5 7" id="KW-0472">Membrane</keyword>
<name>A0ABV4DY86_9CLOT</name>
<dbReference type="PROSITE" id="PS51849">
    <property type="entry name" value="RSGI_N"/>
    <property type="match status" value="1"/>
</dbReference>
<comment type="subcellular location">
    <subcellularLocation>
        <location evidence="1">Cell membrane</location>
        <topology evidence="1">Single-pass membrane protein</topology>
    </subcellularLocation>
</comment>
<evidence type="ECO:0000313" key="9">
    <source>
        <dbReference type="EMBL" id="MEY8763565.1"/>
    </source>
</evidence>
<dbReference type="Pfam" id="PF12791">
    <property type="entry name" value="RsgI_N"/>
    <property type="match status" value="1"/>
</dbReference>
<dbReference type="RefSeq" id="WP_294185174.1">
    <property type="nucleotide sequence ID" value="NZ_JBGFFE010000009.1"/>
</dbReference>
<keyword evidence="10" id="KW-1185">Reference proteome</keyword>
<evidence type="ECO:0000256" key="5">
    <source>
        <dbReference type="ARBA" id="ARBA00023136"/>
    </source>
</evidence>
<feature type="compositionally biased region" description="Polar residues" evidence="6">
    <location>
        <begin position="247"/>
        <end position="257"/>
    </location>
</feature>
<keyword evidence="4 7" id="KW-1133">Transmembrane helix</keyword>
<evidence type="ECO:0000256" key="4">
    <source>
        <dbReference type="ARBA" id="ARBA00022989"/>
    </source>
</evidence>
<evidence type="ECO:0000256" key="3">
    <source>
        <dbReference type="ARBA" id="ARBA00022692"/>
    </source>
</evidence>
<dbReference type="EMBL" id="JBGFFE010000009">
    <property type="protein sequence ID" value="MEY8763565.1"/>
    <property type="molecule type" value="Genomic_DNA"/>
</dbReference>
<evidence type="ECO:0000259" key="8">
    <source>
        <dbReference type="PROSITE" id="PS51849"/>
    </source>
</evidence>
<accession>A0ABV4DY86</accession>
<organism evidence="9 10">
    <name type="scientific">Clostridium lapidicellarium</name>
    <dbReference type="NCBI Taxonomy" id="3240931"/>
    <lineage>
        <taxon>Bacteria</taxon>
        <taxon>Bacillati</taxon>
        <taxon>Bacillota</taxon>
        <taxon>Clostridia</taxon>
        <taxon>Eubacteriales</taxon>
        <taxon>Clostridiaceae</taxon>
        <taxon>Clostridium</taxon>
    </lineage>
</organism>
<keyword evidence="2" id="KW-1003">Cell membrane</keyword>
<dbReference type="Proteomes" id="UP001565220">
    <property type="component" value="Unassembled WGS sequence"/>
</dbReference>
<dbReference type="InterPro" id="IPR055431">
    <property type="entry name" value="RsgI_M"/>
</dbReference>
<evidence type="ECO:0000256" key="7">
    <source>
        <dbReference type="SAM" id="Phobius"/>
    </source>
</evidence>
<feature type="compositionally biased region" description="Low complexity" evidence="6">
    <location>
        <begin position="229"/>
        <end position="244"/>
    </location>
</feature>
<feature type="compositionally biased region" description="Basic and acidic residues" evidence="6">
    <location>
        <begin position="219"/>
        <end position="228"/>
    </location>
</feature>
<feature type="compositionally biased region" description="Polar residues" evidence="6">
    <location>
        <begin position="294"/>
        <end position="311"/>
    </location>
</feature>
<feature type="region of interest" description="Disordered" evidence="6">
    <location>
        <begin position="197"/>
        <end position="320"/>
    </location>
</feature>